<evidence type="ECO:0000256" key="1">
    <source>
        <dbReference type="SAM" id="MobiDB-lite"/>
    </source>
</evidence>
<proteinExistence type="predicted"/>
<dbReference type="Proteomes" id="UP001206350">
    <property type="component" value="Unassembled WGS sequence"/>
</dbReference>
<sequence length="101" mass="11242">MSNKFVELFTNNDGRASTTGFIQFFGFLVMAGVLVYSVYLDRAITTDLYFYFACFCGGSAATKGAVAAYQARERNKIPENKTKESTPEEEWTPPPFGPRGM</sequence>
<organism evidence="3 4">
    <name type="scientific">Rodentibacter pneumotropicus</name>
    <dbReference type="NCBI Taxonomy" id="758"/>
    <lineage>
        <taxon>Bacteria</taxon>
        <taxon>Pseudomonadati</taxon>
        <taxon>Pseudomonadota</taxon>
        <taxon>Gammaproteobacteria</taxon>
        <taxon>Pasteurellales</taxon>
        <taxon>Pasteurellaceae</taxon>
        <taxon>Rodentibacter</taxon>
    </lineage>
</organism>
<evidence type="ECO:0000256" key="2">
    <source>
        <dbReference type="SAM" id="Phobius"/>
    </source>
</evidence>
<protein>
    <submittedName>
        <fullName evidence="3">DUF2644 domain-containing protein</fullName>
    </submittedName>
</protein>
<keyword evidence="2" id="KW-0472">Membrane</keyword>
<evidence type="ECO:0000313" key="3">
    <source>
        <dbReference type="EMBL" id="MCQ9121273.1"/>
    </source>
</evidence>
<accession>A0AAW5LB54</accession>
<reference evidence="3 4" key="1">
    <citation type="journal article" date="2022" name="Microbiol. Spectr.">
        <title>Microbiota of the Pregnant Mouse: Characterization of the Bacterial Communities in the Oral Cavity, Lung, Intestine, and Vagina through Culture and DNA Sequencing.</title>
        <authorList>
            <person name="Greenberg J.M."/>
            <person name="Romero R."/>
            <person name="Winters A.D."/>
            <person name="Galaz J."/>
            <person name="Garcia-Flores V."/>
            <person name="Arenas-Hernandez M."/>
            <person name="Panzer J."/>
            <person name="Shaffer Z."/>
            <person name="Kracht D.J."/>
            <person name="Gomez-Lopez N."/>
            <person name="Theis K.R."/>
        </authorList>
    </citation>
    <scope>NUCLEOTIDE SEQUENCE [LARGE SCALE GENOMIC DNA]</scope>
    <source>
        <strain evidence="3 4">MAC-C1-H1</strain>
    </source>
</reference>
<dbReference type="EMBL" id="JALJCU010000009">
    <property type="protein sequence ID" value="MCQ9121273.1"/>
    <property type="molecule type" value="Genomic_DNA"/>
</dbReference>
<feature type="region of interest" description="Disordered" evidence="1">
    <location>
        <begin position="76"/>
        <end position="101"/>
    </location>
</feature>
<feature type="compositionally biased region" description="Pro residues" evidence="1">
    <location>
        <begin position="92"/>
        <end position="101"/>
    </location>
</feature>
<dbReference type="RefSeq" id="WP_077665564.1">
    <property type="nucleotide sequence ID" value="NZ_JALJCU010000009.1"/>
</dbReference>
<keyword evidence="2" id="KW-1133">Transmembrane helix</keyword>
<dbReference type="InterPro" id="IPR020300">
    <property type="entry name" value="DUF2644"/>
</dbReference>
<keyword evidence="4" id="KW-1185">Reference proteome</keyword>
<feature type="transmembrane region" description="Helical" evidence="2">
    <location>
        <begin position="20"/>
        <end position="39"/>
    </location>
</feature>
<evidence type="ECO:0000313" key="4">
    <source>
        <dbReference type="Proteomes" id="UP001206350"/>
    </source>
</evidence>
<gene>
    <name evidence="3" type="ORF">MUU45_001761</name>
</gene>
<feature type="compositionally biased region" description="Basic and acidic residues" evidence="1">
    <location>
        <begin position="76"/>
        <end position="86"/>
    </location>
</feature>
<dbReference type="Pfam" id="PF10841">
    <property type="entry name" value="DUF2644"/>
    <property type="match status" value="1"/>
</dbReference>
<comment type="caution">
    <text evidence="3">The sequence shown here is derived from an EMBL/GenBank/DDBJ whole genome shotgun (WGS) entry which is preliminary data.</text>
</comment>
<name>A0AAW5LB54_9PAST</name>
<dbReference type="AlphaFoldDB" id="A0AAW5LB54"/>
<keyword evidence="2" id="KW-0812">Transmembrane</keyword>
<feature type="transmembrane region" description="Helical" evidence="2">
    <location>
        <begin position="48"/>
        <end position="69"/>
    </location>
</feature>